<accession>A0A8H6X1S2</accession>
<proteinExistence type="predicted"/>
<gene>
    <name evidence="3" type="ORF">MVEN_02386800</name>
</gene>
<reference evidence="3" key="1">
    <citation type="submission" date="2020-05" db="EMBL/GenBank/DDBJ databases">
        <title>Mycena genomes resolve the evolution of fungal bioluminescence.</title>
        <authorList>
            <person name="Tsai I.J."/>
        </authorList>
    </citation>
    <scope>NUCLEOTIDE SEQUENCE</scope>
    <source>
        <strain evidence="3">CCC161011</strain>
    </source>
</reference>
<evidence type="ECO:0000313" key="3">
    <source>
        <dbReference type="EMBL" id="KAF7332820.1"/>
    </source>
</evidence>
<feature type="region of interest" description="Disordered" evidence="1">
    <location>
        <begin position="21"/>
        <end position="53"/>
    </location>
</feature>
<feature type="chain" id="PRO_5034458823" evidence="2">
    <location>
        <begin position="18"/>
        <end position="248"/>
    </location>
</feature>
<dbReference type="EMBL" id="JACAZI010000031">
    <property type="protein sequence ID" value="KAF7332820.1"/>
    <property type="molecule type" value="Genomic_DNA"/>
</dbReference>
<name>A0A8H6X1S2_9AGAR</name>
<sequence length="248" mass="27046">MLIFFFVFISVEEVIHKAGVRSDNPARPSPPPRPQPRHHTRRPNVIPSSLDPIHKSRHSPNAYVHNGEGHLFLDDFAGGAGTMFVRCLFFFFVVSLAIFPPFSIRPSTPFFLPCSTVVSFACFLSRPPPSLLSFLRISHTNFPSLQAPIECSIALIAMLGGVLPPGKIACYELSFLGRCAAGVPAIEEHCRLRIFFIRMLAYICLTQPSNPTNLTTEASAGSNTLPTRVFSIGAGEVEVHVSNGLASG</sequence>
<dbReference type="AlphaFoldDB" id="A0A8H6X1S2"/>
<keyword evidence="4" id="KW-1185">Reference proteome</keyword>
<organism evidence="3 4">
    <name type="scientific">Mycena venus</name>
    <dbReference type="NCBI Taxonomy" id="2733690"/>
    <lineage>
        <taxon>Eukaryota</taxon>
        <taxon>Fungi</taxon>
        <taxon>Dikarya</taxon>
        <taxon>Basidiomycota</taxon>
        <taxon>Agaricomycotina</taxon>
        <taxon>Agaricomycetes</taxon>
        <taxon>Agaricomycetidae</taxon>
        <taxon>Agaricales</taxon>
        <taxon>Marasmiineae</taxon>
        <taxon>Mycenaceae</taxon>
        <taxon>Mycena</taxon>
    </lineage>
</organism>
<evidence type="ECO:0000256" key="1">
    <source>
        <dbReference type="SAM" id="MobiDB-lite"/>
    </source>
</evidence>
<evidence type="ECO:0000313" key="4">
    <source>
        <dbReference type="Proteomes" id="UP000620124"/>
    </source>
</evidence>
<comment type="caution">
    <text evidence="3">The sequence shown here is derived from an EMBL/GenBank/DDBJ whole genome shotgun (WGS) entry which is preliminary data.</text>
</comment>
<feature type="signal peptide" evidence="2">
    <location>
        <begin position="1"/>
        <end position="17"/>
    </location>
</feature>
<protein>
    <submittedName>
        <fullName evidence="3">Uncharacterized protein</fullName>
    </submittedName>
</protein>
<evidence type="ECO:0000256" key="2">
    <source>
        <dbReference type="SAM" id="SignalP"/>
    </source>
</evidence>
<keyword evidence="2" id="KW-0732">Signal</keyword>
<dbReference type="Proteomes" id="UP000620124">
    <property type="component" value="Unassembled WGS sequence"/>
</dbReference>